<keyword evidence="2" id="KW-1185">Reference proteome</keyword>
<protein>
    <submittedName>
        <fullName evidence="1">Uncharacterized protein</fullName>
    </submittedName>
</protein>
<dbReference type="Proteomes" id="UP000316096">
    <property type="component" value="Unassembled WGS sequence"/>
</dbReference>
<dbReference type="OrthoDB" id="3436557at2"/>
<proteinExistence type="predicted"/>
<dbReference type="AlphaFoldDB" id="A0A543CKE0"/>
<dbReference type="RefSeq" id="WP_141956286.1">
    <property type="nucleotide sequence ID" value="NZ_VFOZ01000001.1"/>
</dbReference>
<dbReference type="EMBL" id="VFOZ01000001">
    <property type="protein sequence ID" value="TQL97573.1"/>
    <property type="molecule type" value="Genomic_DNA"/>
</dbReference>
<sequence length="165" mass="17731">MSTNRGLDELGMRLTEDGCEVRTDQVGGRPALVGHRVDFLPQMLFSRIHLYTVAADLERVTGDDVWGFAAEVSRYVTSTSNSLRGAQSGIAAFSVLISPNVTGDAIEASSGKAPVRFALRVQPVVVDASNGAVHTNRKGQVFGFMMNGHLRRKVNLYLPAPATTA</sequence>
<evidence type="ECO:0000313" key="1">
    <source>
        <dbReference type="EMBL" id="TQL97573.1"/>
    </source>
</evidence>
<gene>
    <name evidence="1" type="ORF">FB559_3167</name>
</gene>
<comment type="caution">
    <text evidence="1">The sequence shown here is derived from an EMBL/GenBank/DDBJ whole genome shotgun (WGS) entry which is preliminary data.</text>
</comment>
<accession>A0A543CKE0</accession>
<name>A0A543CKE0_9ACTN</name>
<reference evidence="1 2" key="1">
    <citation type="submission" date="2019-06" db="EMBL/GenBank/DDBJ databases">
        <title>Sequencing the genomes of 1000 actinobacteria strains.</title>
        <authorList>
            <person name="Klenk H.-P."/>
        </authorList>
    </citation>
    <scope>NUCLEOTIDE SEQUENCE [LARGE SCALE GENOMIC DNA]</scope>
    <source>
        <strain evidence="1 2">DSM 102200</strain>
    </source>
</reference>
<organism evidence="1 2">
    <name type="scientific">Actinoallomurus bryophytorum</name>
    <dbReference type="NCBI Taxonomy" id="1490222"/>
    <lineage>
        <taxon>Bacteria</taxon>
        <taxon>Bacillati</taxon>
        <taxon>Actinomycetota</taxon>
        <taxon>Actinomycetes</taxon>
        <taxon>Streptosporangiales</taxon>
        <taxon>Thermomonosporaceae</taxon>
        <taxon>Actinoallomurus</taxon>
    </lineage>
</organism>
<evidence type="ECO:0000313" key="2">
    <source>
        <dbReference type="Proteomes" id="UP000316096"/>
    </source>
</evidence>